<organism evidence="1 2">
    <name type="scientific">Hyalomma asiaticum</name>
    <name type="common">Tick</name>
    <dbReference type="NCBI Taxonomy" id="266040"/>
    <lineage>
        <taxon>Eukaryota</taxon>
        <taxon>Metazoa</taxon>
        <taxon>Ecdysozoa</taxon>
        <taxon>Arthropoda</taxon>
        <taxon>Chelicerata</taxon>
        <taxon>Arachnida</taxon>
        <taxon>Acari</taxon>
        <taxon>Parasitiformes</taxon>
        <taxon>Ixodida</taxon>
        <taxon>Ixodoidea</taxon>
        <taxon>Ixodidae</taxon>
        <taxon>Hyalomminae</taxon>
        <taxon>Hyalomma</taxon>
    </lineage>
</organism>
<evidence type="ECO:0000313" key="2">
    <source>
        <dbReference type="Proteomes" id="UP000821845"/>
    </source>
</evidence>
<accession>A0ACB7S121</accession>
<name>A0ACB7S121_HYAAI</name>
<reference evidence="1" key="1">
    <citation type="submission" date="2020-05" db="EMBL/GenBank/DDBJ databases">
        <title>Large-scale comparative analyses of tick genomes elucidate their genetic diversity and vector capacities.</title>
        <authorList>
            <person name="Jia N."/>
            <person name="Wang J."/>
            <person name="Shi W."/>
            <person name="Du L."/>
            <person name="Sun Y."/>
            <person name="Zhan W."/>
            <person name="Jiang J."/>
            <person name="Wang Q."/>
            <person name="Zhang B."/>
            <person name="Ji P."/>
            <person name="Sakyi L.B."/>
            <person name="Cui X."/>
            <person name="Yuan T."/>
            <person name="Jiang B."/>
            <person name="Yang W."/>
            <person name="Lam T.T.-Y."/>
            <person name="Chang Q."/>
            <person name="Ding S."/>
            <person name="Wang X."/>
            <person name="Zhu J."/>
            <person name="Ruan X."/>
            <person name="Zhao L."/>
            <person name="Wei J."/>
            <person name="Que T."/>
            <person name="Du C."/>
            <person name="Cheng J."/>
            <person name="Dai P."/>
            <person name="Han X."/>
            <person name="Huang E."/>
            <person name="Gao Y."/>
            <person name="Liu J."/>
            <person name="Shao H."/>
            <person name="Ye R."/>
            <person name="Li L."/>
            <person name="Wei W."/>
            <person name="Wang X."/>
            <person name="Wang C."/>
            <person name="Yang T."/>
            <person name="Huo Q."/>
            <person name="Li W."/>
            <person name="Guo W."/>
            <person name="Chen H."/>
            <person name="Zhou L."/>
            <person name="Ni X."/>
            <person name="Tian J."/>
            <person name="Zhou Y."/>
            <person name="Sheng Y."/>
            <person name="Liu T."/>
            <person name="Pan Y."/>
            <person name="Xia L."/>
            <person name="Li J."/>
            <person name="Zhao F."/>
            <person name="Cao W."/>
        </authorList>
    </citation>
    <scope>NUCLEOTIDE SEQUENCE</scope>
    <source>
        <strain evidence="1">Hyas-2018</strain>
    </source>
</reference>
<keyword evidence="2" id="KW-1185">Reference proteome</keyword>
<dbReference type="EMBL" id="CM023486">
    <property type="protein sequence ID" value="KAH6928666.1"/>
    <property type="molecule type" value="Genomic_DNA"/>
</dbReference>
<evidence type="ECO:0000313" key="1">
    <source>
        <dbReference type="EMBL" id="KAH6928666.1"/>
    </source>
</evidence>
<gene>
    <name evidence="1" type="ORF">HPB50_018187</name>
</gene>
<dbReference type="Proteomes" id="UP000821845">
    <property type="component" value="Chromosome 6"/>
</dbReference>
<proteinExistence type="predicted"/>
<sequence length="740" mass="83207">MEKPAGDNKAEKSPGCDQQPHKKRHHHQPQHPMMRAKKIADKHEKHRDKRKDGNAAAEDVNASRVGSIPMVYVKPVYVCGIKNAESGTPICMHQSVHKRPVHEAFFFLSSFQSPSKQTPEKQGESDQQENQQVSPPARSVAPTKTAMVAIVALSSLSSLLVLTSALIIVNWLRAPTELEGKANESALPIAQHYYQSCTAKRSQDSLQSEIQKFAQFKRDVGLLWPEEWPKKSNSSVPPLKLLINLTLNWNINLLFNLHIMPGYKGRPRALFILRGVIDSSWAVYEYEKIKQSIEEHCHYLGAHAPTPALLKVVLDGYLAVVNATLSFKPDAREEEKTTLKEIDERTASARDKWKQYLNEVYSDLDWRLEDVVLVQHPAILDKVGDLLESTSEESLWVGIAWLFLRMNLWTIVGKPHLLFEGSAAEVEAKAKLACLTHVADTFGLVVSNGHLRARFQDDVRTLLSSVFEDIKAQYQKNFADAKWIDESVKTKASAKMSESLDLDCMPSSQFFSNFTITAMYKDFPKVGGSFFDNFVNIINARLRDYLSKKLGDGHVATSYSYYYNSVYFAVGALEPPLFHLDNTFASTYGSLATLMAISVARAFDERGIAYDKGEESPWWTAGHEEYEKRVKCDLKPGSSRSGSDNRATPLFLSVLALRTSYDAYRSAIARIKVVDIYRLKGLEEYTDDQVFFMSYCLMTCAVDSNGDACNVPIRQSSKFATAFKCSEGAPMNPTKRCPFF</sequence>
<comment type="caution">
    <text evidence="1">The sequence shown here is derived from an EMBL/GenBank/DDBJ whole genome shotgun (WGS) entry which is preliminary data.</text>
</comment>
<protein>
    <submittedName>
        <fullName evidence="1">Uncharacterized protein</fullName>
    </submittedName>
</protein>